<evidence type="ECO:0000256" key="2">
    <source>
        <dbReference type="PROSITE-ProRule" id="PRU00169"/>
    </source>
</evidence>
<dbReference type="PROSITE" id="PS50109">
    <property type="entry name" value="HIS_KIN"/>
    <property type="match status" value="1"/>
</dbReference>
<dbReference type="CDD" id="cd00082">
    <property type="entry name" value="HisKA"/>
    <property type="match status" value="1"/>
</dbReference>
<organism evidence="6 7">
    <name type="scientific">Aspergillus niger</name>
    <dbReference type="NCBI Taxonomy" id="5061"/>
    <lineage>
        <taxon>Eukaryota</taxon>
        <taxon>Fungi</taxon>
        <taxon>Dikarya</taxon>
        <taxon>Ascomycota</taxon>
        <taxon>Pezizomycotina</taxon>
        <taxon>Eurotiomycetes</taxon>
        <taxon>Eurotiomycetidae</taxon>
        <taxon>Eurotiales</taxon>
        <taxon>Aspergillaceae</taxon>
        <taxon>Aspergillus</taxon>
        <taxon>Aspergillus subgen. Circumdati</taxon>
    </lineage>
</organism>
<sequence>MSGSASLAVFPILKRGELSEPTTAVFEAIRPMDLRIYLVLVLSVNRTIWPWTNLRGDLQCPRRSHKRCGFGSSQSPAAAPDDPRTSQAPDQANGLLHKVSPGSVVNGHNHSTMASPASDPTLVALAQLGTYRLGCTLAFVSLVDNSETYIIAEAAPSGSRCGNKTSVDGITIGMSTLGLGKNAIQDTRSSNITSDGISTIIRDVRMEATLESHPFVERIRPRLYAEVPLTTSCGEVIGTYCVVNNKPCHHFGASELAELQDVAKAVASHLENLGAVRHYRQNDRLLGGLMKFVKGQSPTENDGWKSRRKSTAAASLVSPRSSEVPHSPRSSDVPEIDRLSVSATDIREVSPSSTRHPPPQPPPESPFFQIPAFGSNNSVPNGIHQRHVRKSSDETSNLVMVPESTPISEKASMLFSRATTLEGNESTASVGEWDKESDSGLSLRSPSVSSYGGWSEKQCEPLGVASSERALGNSVSMFRIPLTEGLLHDMFTAFPQGEILHPHLASGWPALSSLHQRRQSVQSNQGEIPLRHSITTRLAHNFPEAKSMIFLPLWNWNKSRWLAGTLIWTCDDQRQLGKDDLLFLRSFGDTIVSGFCQIEWTAAEKSKSDLLASVSHELRSPLHGMLASTELLQTTSLDTAQQDMVAMVETCGLTLLDTMNHLLEFTKINNLTHLRKRGGANGEGMDNLLTEFDLDEIVEDVTDALYAGHRSLIKAAKVASRYLPSGSTVGNRPAGAPQSKADDLSVIVRIEDLGSWHLQSLSGAWRRIIMNILGNAFKFTTSGFIEVSLAKKVERSGYTKKTLAYLSITDTGCGISPDFLEHHLFKPFAQESILTEGVGLGLSVVKQLVTYLGGEVEVKSDVGAGTQVDVHIPVEFVEDTSSMDCGAPGTRKMTRVSLVGLNAYADLKEAPSGLLSTEAKRKLSLRGALSNVLLSQPGWMVSFADQLDKASGDIAVIEESTLKAISERGLIDVKFKAIVVIGEQGVTLPGEFAIKGADVFYVPQPIGPRKILQALQRITDSDGGISYAESPILGPLSGVPLRGRSLSDAFAMAKGTESPPVVRENVSDFAPSPPRESIGKNLYVLIVDDNDINLKILATFLRKIGCSYETASNGLAALEKYKSSTKPFDYILMDISMPIMDGIVSSSKIREYEEQHSLPRAAIMAVTGVASSEMQQQAFAAGIDDYLVKPLSLHDLKRIMNIA</sequence>
<dbReference type="AlphaFoldDB" id="A0A505HJY7"/>
<dbReference type="Gene3D" id="1.10.287.130">
    <property type="match status" value="1"/>
</dbReference>
<dbReference type="PRINTS" id="PR00344">
    <property type="entry name" value="BCTRLSENSOR"/>
</dbReference>
<dbReference type="Pfam" id="PF02518">
    <property type="entry name" value="HATPase_c"/>
    <property type="match status" value="1"/>
</dbReference>
<evidence type="ECO:0000256" key="3">
    <source>
        <dbReference type="SAM" id="MobiDB-lite"/>
    </source>
</evidence>
<feature type="domain" description="Histidine kinase" evidence="4">
    <location>
        <begin position="613"/>
        <end position="876"/>
    </location>
</feature>
<dbReference type="VEuPathDB" id="FungiDB:M747DRAFT_273246"/>
<dbReference type="SMART" id="SM00387">
    <property type="entry name" value="HATPase_c"/>
    <property type="match status" value="1"/>
</dbReference>
<dbReference type="VEuPathDB" id="FungiDB:ASPNIDRAFT2_1128422"/>
<dbReference type="FunFam" id="1.10.287.130:FF:000023">
    <property type="entry name" value="Sensor histidine kinase/response regulator, putative"/>
    <property type="match status" value="1"/>
</dbReference>
<dbReference type="VEuPathDB" id="FungiDB:ATCC64974_110350"/>
<dbReference type="Pfam" id="PF00072">
    <property type="entry name" value="Response_reg"/>
    <property type="match status" value="1"/>
</dbReference>
<evidence type="ECO:0000313" key="7">
    <source>
        <dbReference type="Proteomes" id="UP000197666"/>
    </source>
</evidence>
<dbReference type="SUPFAM" id="SSF55874">
    <property type="entry name" value="ATPase domain of HSP90 chaperone/DNA topoisomerase II/histidine kinase"/>
    <property type="match status" value="1"/>
</dbReference>
<dbReference type="PANTHER" id="PTHR43719:SF11">
    <property type="entry name" value="HISTIDINE KINASE_RESPONSE REGULATOR, PUTATIVE-RELATED"/>
    <property type="match status" value="1"/>
</dbReference>
<feature type="region of interest" description="Disordered" evidence="3">
    <location>
        <begin position="65"/>
        <end position="99"/>
    </location>
</feature>
<accession>A0A505HJY7</accession>
<comment type="caution">
    <text evidence="6">The sequence shown here is derived from an EMBL/GenBank/DDBJ whole genome shotgun (WGS) entry which is preliminary data.</text>
</comment>
<dbReference type="InterPro" id="IPR004358">
    <property type="entry name" value="Sig_transdc_His_kin-like_C"/>
</dbReference>
<evidence type="ECO:0000259" key="5">
    <source>
        <dbReference type="PROSITE" id="PS50110"/>
    </source>
</evidence>
<name>A0A505HJY7_ASPNG</name>
<dbReference type="SMART" id="SM00448">
    <property type="entry name" value="REC"/>
    <property type="match status" value="1"/>
</dbReference>
<evidence type="ECO:0000259" key="4">
    <source>
        <dbReference type="PROSITE" id="PS50109"/>
    </source>
</evidence>
<dbReference type="VEuPathDB" id="FungiDB:An18g01860"/>
<dbReference type="FunFam" id="3.30.565.10:FF:000201">
    <property type="entry name" value="Sensor histidine kinase/response regulator, putative (AFU_orthologue AFUA_4G01020)"/>
    <property type="match status" value="1"/>
</dbReference>
<dbReference type="InterPro" id="IPR050956">
    <property type="entry name" value="2C_system_His_kinase"/>
</dbReference>
<protein>
    <submittedName>
        <fullName evidence="6">Fungal specific transcription factor domain family protein</fullName>
    </submittedName>
</protein>
<dbReference type="SMART" id="SM00388">
    <property type="entry name" value="HisKA"/>
    <property type="match status" value="1"/>
</dbReference>
<evidence type="ECO:0000256" key="1">
    <source>
        <dbReference type="ARBA" id="ARBA00022553"/>
    </source>
</evidence>
<feature type="compositionally biased region" description="Low complexity" evidence="3">
    <location>
        <begin position="439"/>
        <end position="450"/>
    </location>
</feature>
<dbReference type="SUPFAM" id="SSF52172">
    <property type="entry name" value="CheY-like"/>
    <property type="match status" value="1"/>
</dbReference>
<dbReference type="InterPro" id="IPR036097">
    <property type="entry name" value="HisK_dim/P_sf"/>
</dbReference>
<dbReference type="Gene3D" id="3.30.565.10">
    <property type="entry name" value="Histidine kinase-like ATPase, C-terminal domain"/>
    <property type="match status" value="1"/>
</dbReference>
<dbReference type="GO" id="GO:0000155">
    <property type="term" value="F:phosphorelay sensor kinase activity"/>
    <property type="evidence" value="ECO:0007669"/>
    <property type="project" value="InterPro"/>
</dbReference>
<evidence type="ECO:0000313" key="6">
    <source>
        <dbReference type="EMBL" id="TPR01347.1"/>
    </source>
</evidence>
<reference evidence="7" key="1">
    <citation type="submission" date="2018-10" db="EMBL/GenBank/DDBJ databases">
        <title>FDA dAtabase for Regulatory Grade micrObial Sequences (FDA-ARGOS): Supporting development and validation of Infectious Disease Dx tests.</title>
        <authorList>
            <person name="Kerrigan L."/>
            <person name="Tallon L."/>
            <person name="Sadzewicz L."/>
            <person name="Sengamalay N."/>
            <person name="Ott S."/>
            <person name="Godinez A."/>
            <person name="Nagaraj S."/>
            <person name="Vavikolanu K."/>
            <person name="Nadendla S."/>
            <person name="George J."/>
            <person name="Sichtig H."/>
        </authorList>
    </citation>
    <scope>NUCLEOTIDE SEQUENCE [LARGE SCALE GENOMIC DNA]</scope>
    <source>
        <strain evidence="7">FDAARGOS_311</strain>
    </source>
</reference>
<dbReference type="InterPro" id="IPR001789">
    <property type="entry name" value="Sig_transdc_resp-reg_receiver"/>
</dbReference>
<dbReference type="InterPro" id="IPR003661">
    <property type="entry name" value="HisK_dim/P_dom"/>
</dbReference>
<keyword evidence="1 2" id="KW-0597">Phosphoprotein</keyword>
<feature type="compositionally biased region" description="Pro residues" evidence="3">
    <location>
        <begin position="356"/>
        <end position="365"/>
    </location>
</feature>
<feature type="domain" description="Response regulatory" evidence="5">
    <location>
        <begin position="1083"/>
        <end position="1203"/>
    </location>
</feature>
<dbReference type="Gene3D" id="3.40.50.2300">
    <property type="match status" value="1"/>
</dbReference>
<dbReference type="Gene3D" id="3.30.450.40">
    <property type="match status" value="1"/>
</dbReference>
<dbReference type="SUPFAM" id="SSF55781">
    <property type="entry name" value="GAF domain-like"/>
    <property type="match status" value="1"/>
</dbReference>
<dbReference type="Pfam" id="PF00512">
    <property type="entry name" value="HisKA"/>
    <property type="match status" value="1"/>
</dbReference>
<dbReference type="InterPro" id="IPR011006">
    <property type="entry name" value="CheY-like_superfamily"/>
</dbReference>
<proteinExistence type="predicted"/>
<feature type="region of interest" description="Disordered" evidence="3">
    <location>
        <begin position="296"/>
        <end position="397"/>
    </location>
</feature>
<gene>
    <name evidence="6" type="ORF">CAN33_0038850</name>
</gene>
<dbReference type="EMBL" id="NKJJ02000001">
    <property type="protein sequence ID" value="TPR01347.1"/>
    <property type="molecule type" value="Genomic_DNA"/>
</dbReference>
<dbReference type="InterPro" id="IPR005467">
    <property type="entry name" value="His_kinase_dom"/>
</dbReference>
<dbReference type="SUPFAM" id="SSF47384">
    <property type="entry name" value="Homodimeric domain of signal transducing histidine kinase"/>
    <property type="match status" value="1"/>
</dbReference>
<dbReference type="Proteomes" id="UP000197666">
    <property type="component" value="Unassembled WGS sequence"/>
</dbReference>
<feature type="modified residue" description="4-aspartylphosphate" evidence="2">
    <location>
        <position position="1134"/>
    </location>
</feature>
<dbReference type="InterPro" id="IPR036890">
    <property type="entry name" value="HATPase_C_sf"/>
</dbReference>
<dbReference type="PANTHER" id="PTHR43719">
    <property type="entry name" value="TWO-COMPONENT HISTIDINE KINASE"/>
    <property type="match status" value="1"/>
</dbReference>
<dbReference type="InterPro" id="IPR003594">
    <property type="entry name" value="HATPase_dom"/>
</dbReference>
<feature type="region of interest" description="Disordered" evidence="3">
    <location>
        <begin position="423"/>
        <end position="455"/>
    </location>
</feature>
<dbReference type="CDD" id="cd17546">
    <property type="entry name" value="REC_hyHK_CKI1_RcsC-like"/>
    <property type="match status" value="1"/>
</dbReference>
<dbReference type="PROSITE" id="PS50110">
    <property type="entry name" value="RESPONSE_REGULATORY"/>
    <property type="match status" value="1"/>
</dbReference>
<dbReference type="InterPro" id="IPR029016">
    <property type="entry name" value="GAF-like_dom_sf"/>
</dbReference>